<dbReference type="EMBL" id="JAGEUA010000004">
    <property type="protein sequence ID" value="KAL0984805.1"/>
    <property type="molecule type" value="Genomic_DNA"/>
</dbReference>
<proteinExistence type="predicted"/>
<dbReference type="Gene3D" id="2.60.40.10">
    <property type="entry name" value="Immunoglobulins"/>
    <property type="match status" value="1"/>
</dbReference>
<organism evidence="2 3">
    <name type="scientific">Umbra pygmaea</name>
    <name type="common">Eastern mudminnow</name>
    <dbReference type="NCBI Taxonomy" id="75934"/>
    <lineage>
        <taxon>Eukaryota</taxon>
        <taxon>Metazoa</taxon>
        <taxon>Chordata</taxon>
        <taxon>Craniata</taxon>
        <taxon>Vertebrata</taxon>
        <taxon>Euteleostomi</taxon>
        <taxon>Actinopterygii</taxon>
        <taxon>Neopterygii</taxon>
        <taxon>Teleostei</taxon>
        <taxon>Protacanthopterygii</taxon>
        <taxon>Esociformes</taxon>
        <taxon>Umbridae</taxon>
        <taxon>Umbra</taxon>
    </lineage>
</organism>
<evidence type="ECO:0000256" key="1">
    <source>
        <dbReference type="SAM" id="Phobius"/>
    </source>
</evidence>
<gene>
    <name evidence="2" type="ORF">UPYG_G00147150</name>
</gene>
<protein>
    <recommendedName>
        <fullName evidence="4">Ig-like domain-containing protein</fullName>
    </recommendedName>
</protein>
<feature type="transmembrane region" description="Helical" evidence="1">
    <location>
        <begin position="14"/>
        <end position="33"/>
    </location>
</feature>
<keyword evidence="3" id="KW-1185">Reference proteome</keyword>
<dbReference type="InterPro" id="IPR013783">
    <property type="entry name" value="Ig-like_fold"/>
</dbReference>
<evidence type="ECO:0008006" key="4">
    <source>
        <dbReference type="Google" id="ProtNLM"/>
    </source>
</evidence>
<name>A0ABD0WWI1_UMBPY</name>
<keyword evidence="1" id="KW-0472">Membrane</keyword>
<evidence type="ECO:0000313" key="3">
    <source>
        <dbReference type="Proteomes" id="UP001557470"/>
    </source>
</evidence>
<comment type="caution">
    <text evidence="2">The sequence shown here is derived from an EMBL/GenBank/DDBJ whole genome shotgun (WGS) entry which is preliminary data.</text>
</comment>
<evidence type="ECO:0000313" key="2">
    <source>
        <dbReference type="EMBL" id="KAL0984805.1"/>
    </source>
</evidence>
<accession>A0ABD0WWI1</accession>
<dbReference type="Proteomes" id="UP001557470">
    <property type="component" value="Unassembled WGS sequence"/>
</dbReference>
<sequence>MKKDLQAFNLKRQLWNYVNIVLIAAGSWAQIVIQTPETNMTRIWPDAEHPFMNRVDVLDHDRNSSNRSILLKNIQWEDSQGQYECKLSYRAGKHRNRTKGIAVKLLIYDSLFLGLHPEDNGTLLCAVNVSQDLRFVLSILHNGYELAYEQNPHRTPLISLLSVSHPLENDKEYECQLKLNSTLILGPYI</sequence>
<keyword evidence="1" id="KW-1133">Transmembrane helix</keyword>
<keyword evidence="1" id="KW-0812">Transmembrane</keyword>
<dbReference type="AlphaFoldDB" id="A0ABD0WWI1"/>
<reference evidence="2 3" key="1">
    <citation type="submission" date="2024-06" db="EMBL/GenBank/DDBJ databases">
        <authorList>
            <person name="Pan Q."/>
            <person name="Wen M."/>
            <person name="Jouanno E."/>
            <person name="Zahm M."/>
            <person name="Klopp C."/>
            <person name="Cabau C."/>
            <person name="Louis A."/>
            <person name="Berthelot C."/>
            <person name="Parey E."/>
            <person name="Roest Crollius H."/>
            <person name="Montfort J."/>
            <person name="Robinson-Rechavi M."/>
            <person name="Bouchez O."/>
            <person name="Lampietro C."/>
            <person name="Lopez Roques C."/>
            <person name="Donnadieu C."/>
            <person name="Postlethwait J."/>
            <person name="Bobe J."/>
            <person name="Verreycken H."/>
            <person name="Guiguen Y."/>
        </authorList>
    </citation>
    <scope>NUCLEOTIDE SEQUENCE [LARGE SCALE GENOMIC DNA]</scope>
    <source>
        <strain evidence="2">Up_M1</strain>
        <tissue evidence="2">Testis</tissue>
    </source>
</reference>